<sequence>MAAGACLLPFAGFAQSLQDQITAVDSVISQQTAEEEARQLKAEKQAAAREANRRAAQAQEAARVRAEKSADKQRAQGYEDKLRALELEEMSLNLEAKRARAKRADDFVEQELKAQAAQTDVLQSEADATRHISSGIGENLKSKGRAEESKAKAWW</sequence>
<feature type="region of interest" description="Disordered" evidence="1">
    <location>
        <begin position="38"/>
        <end position="77"/>
    </location>
</feature>
<gene>
    <name evidence="2" type="ORF">DI628_08160</name>
</gene>
<evidence type="ECO:0000313" key="2">
    <source>
        <dbReference type="EMBL" id="TKW60852.1"/>
    </source>
</evidence>
<accession>A0A6N4R124</accession>
<name>A0A6N4R124_BLAVI</name>
<feature type="compositionally biased region" description="Basic and acidic residues" evidence="1">
    <location>
        <begin position="140"/>
        <end position="155"/>
    </location>
</feature>
<comment type="caution">
    <text evidence="2">The sequence shown here is derived from an EMBL/GenBank/DDBJ whole genome shotgun (WGS) entry which is preliminary data.</text>
</comment>
<protein>
    <submittedName>
        <fullName evidence="2">Uncharacterized protein</fullName>
    </submittedName>
</protein>
<dbReference type="EMBL" id="VAFM01000002">
    <property type="protein sequence ID" value="TKW60852.1"/>
    <property type="molecule type" value="Genomic_DNA"/>
</dbReference>
<dbReference type="AlphaFoldDB" id="A0A6N4R124"/>
<reference evidence="2 3" key="1">
    <citation type="journal article" date="2017" name="Nat. Commun.">
        <title>In situ click chemistry generation of cyclooxygenase-2 inhibitors.</title>
        <authorList>
            <person name="Bhardwaj A."/>
            <person name="Kaur J."/>
            <person name="Wuest M."/>
            <person name="Wuest F."/>
        </authorList>
    </citation>
    <scope>NUCLEOTIDE SEQUENCE [LARGE SCALE GENOMIC DNA]</scope>
    <source>
        <strain evidence="2">S2_018_000_R2_106</strain>
    </source>
</reference>
<organism evidence="2 3">
    <name type="scientific">Blastochloris viridis</name>
    <name type="common">Rhodopseudomonas viridis</name>
    <dbReference type="NCBI Taxonomy" id="1079"/>
    <lineage>
        <taxon>Bacteria</taxon>
        <taxon>Pseudomonadati</taxon>
        <taxon>Pseudomonadota</taxon>
        <taxon>Alphaproteobacteria</taxon>
        <taxon>Hyphomicrobiales</taxon>
        <taxon>Blastochloridaceae</taxon>
        <taxon>Blastochloris</taxon>
    </lineage>
</organism>
<feature type="compositionally biased region" description="Basic and acidic residues" evidence="1">
    <location>
        <begin position="38"/>
        <end position="53"/>
    </location>
</feature>
<feature type="region of interest" description="Disordered" evidence="1">
    <location>
        <begin position="118"/>
        <end position="155"/>
    </location>
</feature>
<dbReference type="InterPro" id="IPR020231">
    <property type="entry name" value="Uncharacterised_YfgI"/>
</dbReference>
<feature type="compositionally biased region" description="Basic and acidic residues" evidence="1">
    <location>
        <begin position="62"/>
        <end position="77"/>
    </location>
</feature>
<evidence type="ECO:0000313" key="3">
    <source>
        <dbReference type="Proteomes" id="UP000320948"/>
    </source>
</evidence>
<evidence type="ECO:0000256" key="1">
    <source>
        <dbReference type="SAM" id="MobiDB-lite"/>
    </source>
</evidence>
<dbReference type="Proteomes" id="UP000320948">
    <property type="component" value="Unassembled WGS sequence"/>
</dbReference>
<dbReference type="Pfam" id="PF17358">
    <property type="entry name" value="DUF5384"/>
    <property type="match status" value="1"/>
</dbReference>
<proteinExistence type="predicted"/>